<feature type="domain" description="Myb/SANT-like DNA-binding" evidence="1">
    <location>
        <begin position="14"/>
        <end position="107"/>
    </location>
</feature>
<accession>A0A5E4N2J4</accession>
<organism evidence="2 3">
    <name type="scientific">Cinara cedri</name>
    <dbReference type="NCBI Taxonomy" id="506608"/>
    <lineage>
        <taxon>Eukaryota</taxon>
        <taxon>Metazoa</taxon>
        <taxon>Ecdysozoa</taxon>
        <taxon>Arthropoda</taxon>
        <taxon>Hexapoda</taxon>
        <taxon>Insecta</taxon>
        <taxon>Pterygota</taxon>
        <taxon>Neoptera</taxon>
        <taxon>Paraneoptera</taxon>
        <taxon>Hemiptera</taxon>
        <taxon>Sternorrhyncha</taxon>
        <taxon>Aphidomorpha</taxon>
        <taxon>Aphidoidea</taxon>
        <taxon>Aphididae</taxon>
        <taxon>Lachninae</taxon>
        <taxon>Cinara</taxon>
    </lineage>
</organism>
<dbReference type="OrthoDB" id="691673at2759"/>
<keyword evidence="3" id="KW-1185">Reference proteome</keyword>
<sequence>MSNEQYQVARKKRVVWTDDRVHELLNVFEDKQIIKHLDGSRYRNEGVFRMATAELNRRHIGENKFTVPEIRVKWKSLKKMFKDAEIKNGTNNHNKVTCKFYDRLAELLGQRATSNTKDSGCDDKNNIHDLEETPLEEICTTKVNVSTCMDSICSYSVVAKEKKTTPKSSECKTEWTDSCSKLNNLKTTTKVKPIKQILTVQTLDDSSEFLFLKSIVPDFIKLNSKNQRKFKNVLLNTLDQLLDEQETSSGS</sequence>
<dbReference type="Proteomes" id="UP000325440">
    <property type="component" value="Unassembled WGS sequence"/>
</dbReference>
<dbReference type="PANTHER" id="PTHR47595">
    <property type="entry name" value="HEAT SHOCK 70 KDA PROTEIN 14"/>
    <property type="match status" value="1"/>
</dbReference>
<gene>
    <name evidence="2" type="ORF">CINCED_3A024410</name>
</gene>
<name>A0A5E4N2J4_9HEMI</name>
<reference evidence="2 3" key="1">
    <citation type="submission" date="2019-08" db="EMBL/GenBank/DDBJ databases">
        <authorList>
            <person name="Alioto T."/>
            <person name="Alioto T."/>
            <person name="Gomez Garrido J."/>
        </authorList>
    </citation>
    <scope>NUCLEOTIDE SEQUENCE [LARGE SCALE GENOMIC DNA]</scope>
</reference>
<evidence type="ECO:0000259" key="1">
    <source>
        <dbReference type="Pfam" id="PF13837"/>
    </source>
</evidence>
<evidence type="ECO:0000313" key="3">
    <source>
        <dbReference type="Proteomes" id="UP000325440"/>
    </source>
</evidence>
<dbReference type="AlphaFoldDB" id="A0A5E4N2J4"/>
<dbReference type="InterPro" id="IPR044822">
    <property type="entry name" value="Myb_DNA-bind_4"/>
</dbReference>
<proteinExistence type="predicted"/>
<evidence type="ECO:0000313" key="2">
    <source>
        <dbReference type="EMBL" id="VVC36503.1"/>
    </source>
</evidence>
<protein>
    <recommendedName>
        <fullName evidence="1">Myb/SANT-like DNA-binding domain-containing protein</fullName>
    </recommendedName>
</protein>
<dbReference type="PANTHER" id="PTHR47595:SF1">
    <property type="entry name" value="MYB_SANT-LIKE DNA-BINDING DOMAIN-CONTAINING PROTEIN"/>
    <property type="match status" value="1"/>
</dbReference>
<dbReference type="EMBL" id="CABPRJ010001434">
    <property type="protein sequence ID" value="VVC36503.1"/>
    <property type="molecule type" value="Genomic_DNA"/>
</dbReference>
<dbReference type="Pfam" id="PF13837">
    <property type="entry name" value="Myb_DNA-bind_4"/>
    <property type="match status" value="1"/>
</dbReference>